<feature type="transmembrane region" description="Helical" evidence="2">
    <location>
        <begin position="97"/>
        <end position="117"/>
    </location>
</feature>
<name>A0A0K0FFJ2_STRVS</name>
<keyword evidence="2" id="KW-1133">Transmembrane helix</keyword>
<evidence type="ECO:0000313" key="3">
    <source>
        <dbReference type="Proteomes" id="UP000035680"/>
    </source>
</evidence>
<accession>A0A0K0FFJ2</accession>
<keyword evidence="2" id="KW-0472">Membrane</keyword>
<protein>
    <submittedName>
        <fullName evidence="4">Uncharacterized protein</fullName>
    </submittedName>
</protein>
<feature type="compositionally biased region" description="Polar residues" evidence="1">
    <location>
        <begin position="43"/>
        <end position="54"/>
    </location>
</feature>
<evidence type="ECO:0000256" key="2">
    <source>
        <dbReference type="SAM" id="Phobius"/>
    </source>
</evidence>
<reference evidence="3" key="1">
    <citation type="submission" date="2014-07" db="EMBL/GenBank/DDBJ databases">
        <authorList>
            <person name="Martin A.A"/>
            <person name="De Silva N."/>
        </authorList>
    </citation>
    <scope>NUCLEOTIDE SEQUENCE</scope>
</reference>
<evidence type="ECO:0000256" key="1">
    <source>
        <dbReference type="SAM" id="MobiDB-lite"/>
    </source>
</evidence>
<proteinExistence type="predicted"/>
<keyword evidence="2" id="KW-0812">Transmembrane</keyword>
<organism evidence="3 4">
    <name type="scientific">Strongyloides venezuelensis</name>
    <name type="common">Threadworm</name>
    <dbReference type="NCBI Taxonomy" id="75913"/>
    <lineage>
        <taxon>Eukaryota</taxon>
        <taxon>Metazoa</taxon>
        <taxon>Ecdysozoa</taxon>
        <taxon>Nematoda</taxon>
        <taxon>Chromadorea</taxon>
        <taxon>Rhabditida</taxon>
        <taxon>Tylenchina</taxon>
        <taxon>Panagrolaimomorpha</taxon>
        <taxon>Strongyloidoidea</taxon>
        <taxon>Strongyloididae</taxon>
        <taxon>Strongyloides</taxon>
    </lineage>
</organism>
<reference evidence="4" key="2">
    <citation type="submission" date="2015-08" db="UniProtKB">
        <authorList>
            <consortium name="WormBaseParasite"/>
        </authorList>
    </citation>
    <scope>IDENTIFICATION</scope>
</reference>
<dbReference type="AlphaFoldDB" id="A0A0K0FFJ2"/>
<dbReference type="WBParaSite" id="SVE_0763500.1">
    <property type="protein sequence ID" value="SVE_0763500.1"/>
    <property type="gene ID" value="SVE_0763500"/>
</dbReference>
<evidence type="ECO:0000313" key="4">
    <source>
        <dbReference type="WBParaSite" id="SVE_0763500.1"/>
    </source>
</evidence>
<feature type="transmembrane region" description="Helical" evidence="2">
    <location>
        <begin position="123"/>
        <end position="140"/>
    </location>
</feature>
<sequence length="155" mass="17457">MAYMVTSDMEMVMTKVNMLSSIYRLKPNSSEWIPNNPCRRPPNSGQHAQGTEQVSPGHLGNHGNRVSSVHNGAGNNMNGHHKGAQYRGGIMIMDRHIIILTKMIITIIMNIVTTLIIETTDIMIINIMIMKVTIVKMRAIRLKTIKIYSIIFLNL</sequence>
<feature type="region of interest" description="Disordered" evidence="1">
    <location>
        <begin position="30"/>
        <end position="78"/>
    </location>
</feature>
<keyword evidence="3" id="KW-1185">Reference proteome</keyword>
<dbReference type="Proteomes" id="UP000035680">
    <property type="component" value="Unassembled WGS sequence"/>
</dbReference>